<feature type="transmembrane region" description="Helical" evidence="10">
    <location>
        <begin position="104"/>
        <end position="126"/>
    </location>
</feature>
<organism evidence="13 14">
    <name type="scientific">Ilex paraguariensis</name>
    <name type="common">yerba mate</name>
    <dbReference type="NCBI Taxonomy" id="185542"/>
    <lineage>
        <taxon>Eukaryota</taxon>
        <taxon>Viridiplantae</taxon>
        <taxon>Streptophyta</taxon>
        <taxon>Embryophyta</taxon>
        <taxon>Tracheophyta</taxon>
        <taxon>Spermatophyta</taxon>
        <taxon>Magnoliopsida</taxon>
        <taxon>eudicotyledons</taxon>
        <taxon>Gunneridae</taxon>
        <taxon>Pentapetalae</taxon>
        <taxon>asterids</taxon>
        <taxon>campanulids</taxon>
        <taxon>Aquifoliales</taxon>
        <taxon>Aquifoliaceae</taxon>
        <taxon>Ilex</taxon>
    </lineage>
</organism>
<keyword evidence="4 10" id="KW-0812">Transmembrane</keyword>
<comment type="similarity">
    <text evidence="9">Belongs to the monovalent cation:proton antiporter 2 (CPA2) transporter (TC 2.A.37) family. CHX (TC 2.A.37.4) subfamily.</text>
</comment>
<evidence type="ECO:0000313" key="14">
    <source>
        <dbReference type="Proteomes" id="UP001642360"/>
    </source>
</evidence>
<evidence type="ECO:0000256" key="6">
    <source>
        <dbReference type="ARBA" id="ARBA00022989"/>
    </source>
</evidence>
<evidence type="ECO:0000259" key="11">
    <source>
        <dbReference type="Pfam" id="PF00999"/>
    </source>
</evidence>
<reference evidence="13 14" key="1">
    <citation type="submission" date="2024-02" db="EMBL/GenBank/DDBJ databases">
        <authorList>
            <person name="Vignale AGUSTIN F."/>
            <person name="Sosa J E."/>
            <person name="Modenutti C."/>
        </authorList>
    </citation>
    <scope>NUCLEOTIDE SEQUENCE [LARGE SCALE GENOMIC DNA]</scope>
</reference>
<feature type="transmembrane region" description="Helical" evidence="10">
    <location>
        <begin position="40"/>
        <end position="61"/>
    </location>
</feature>
<proteinExistence type="inferred from homology"/>
<evidence type="ECO:0000256" key="2">
    <source>
        <dbReference type="ARBA" id="ARBA00022448"/>
    </source>
</evidence>
<evidence type="ECO:0000256" key="5">
    <source>
        <dbReference type="ARBA" id="ARBA00022958"/>
    </source>
</evidence>
<dbReference type="Pfam" id="PF00999">
    <property type="entry name" value="Na_H_Exchanger"/>
    <property type="match status" value="1"/>
</dbReference>
<dbReference type="InterPro" id="IPR038770">
    <property type="entry name" value="Na+/solute_symporter_sf"/>
</dbReference>
<dbReference type="InterPro" id="IPR050794">
    <property type="entry name" value="CPA2_transporter"/>
</dbReference>
<evidence type="ECO:0000256" key="8">
    <source>
        <dbReference type="ARBA" id="ARBA00023136"/>
    </source>
</evidence>
<evidence type="ECO:0000256" key="9">
    <source>
        <dbReference type="ARBA" id="ARBA00038341"/>
    </source>
</evidence>
<dbReference type="GO" id="GO:0016020">
    <property type="term" value="C:membrane"/>
    <property type="evidence" value="ECO:0007669"/>
    <property type="project" value="UniProtKB-SubCell"/>
</dbReference>
<evidence type="ECO:0000259" key="12">
    <source>
        <dbReference type="Pfam" id="PF23256"/>
    </source>
</evidence>
<evidence type="ECO:0000256" key="10">
    <source>
        <dbReference type="SAM" id="Phobius"/>
    </source>
</evidence>
<dbReference type="Gene3D" id="1.20.1530.20">
    <property type="match status" value="1"/>
</dbReference>
<dbReference type="Pfam" id="PF23256">
    <property type="entry name" value="CHX17_2nd"/>
    <property type="match status" value="1"/>
</dbReference>
<feature type="domain" description="Cation/H+ exchanger transmembrane" evidence="11">
    <location>
        <begin position="3"/>
        <end position="187"/>
    </location>
</feature>
<dbReference type="InterPro" id="IPR057291">
    <property type="entry name" value="CHX17_2nd"/>
</dbReference>
<dbReference type="PANTHER" id="PTHR32468">
    <property type="entry name" value="CATION/H + ANTIPORTER"/>
    <property type="match status" value="1"/>
</dbReference>
<dbReference type="EMBL" id="CAUOFW020010524">
    <property type="protein sequence ID" value="CAK9188590.1"/>
    <property type="molecule type" value="Genomic_DNA"/>
</dbReference>
<accession>A0ABC8V5I6</accession>
<evidence type="ECO:0000313" key="13">
    <source>
        <dbReference type="EMBL" id="CAK9188590.1"/>
    </source>
</evidence>
<evidence type="ECO:0000256" key="7">
    <source>
        <dbReference type="ARBA" id="ARBA00023065"/>
    </source>
</evidence>
<keyword evidence="6 10" id="KW-1133">Transmembrane helix</keyword>
<keyword evidence="8 10" id="KW-0472">Membrane</keyword>
<dbReference type="PANTHER" id="PTHR32468:SF98">
    <property type="entry name" value="CATION_H+ EXCHANGER DOMAIN-CONTAINING PROTEIN"/>
    <property type="match status" value="1"/>
</dbReference>
<feature type="domain" description="Cation/H(+) antiporter central" evidence="12">
    <location>
        <begin position="250"/>
        <end position="387"/>
    </location>
</feature>
<keyword evidence="2" id="KW-0813">Transport</keyword>
<dbReference type="GO" id="GO:0006813">
    <property type="term" value="P:potassium ion transport"/>
    <property type="evidence" value="ECO:0007669"/>
    <property type="project" value="UniProtKB-KW"/>
</dbReference>
<evidence type="ECO:0000256" key="4">
    <source>
        <dbReference type="ARBA" id="ARBA00022692"/>
    </source>
</evidence>
<keyword evidence="7" id="KW-0406">Ion transport</keyword>
<gene>
    <name evidence="13" type="ORF">ILEXP_LOCUS59280</name>
</gene>
<dbReference type="Gene3D" id="3.40.50.12370">
    <property type="match status" value="1"/>
</dbReference>
<feature type="transmembrane region" description="Helical" evidence="10">
    <location>
        <begin position="169"/>
        <end position="191"/>
    </location>
</feature>
<sequence>MLIIVRPAMSWVAQRAAPGHDIMDEAYICLTLAGVMLSGFMTDLIGIHAIFGAFVFGLTIPKGGEFARRLIKRIEDFVSGLLLPLYFASSGLKTDVAKIHGIEAWGLLALVISAACAGKILGTFVVAMMCMIPVRESLTLGVLMNTKGLVELIVLNIGKEKKVLNDEMFAILVIMALFTTFMTTPMVMAIYRPARNGSSAVHRQLQKDLSHSKRPQNKLRVLACVRGFGNSTSLINLIETTRSTKKFPMKLYVMHLVELTDRSSSIVMVHRSRKNGLPFVNRFHQGDSHDQVAAAFDTYSQLGRVTVQPTTAISALSTMHEDICHVAKEKTVAMIILPFHKQWRREGEEEAEINVGYGWRGVNERVLKNAPCSVAVLVDRGFGAEFQQISGVNANLTKRVCLVFLGGPDDREALELGGRMAEHPTVRVTILRFVEKTGLEDVIFRAWPSSSNDSAEERYSFPTTPKNNETDKEVDEAALVEFRRRWAEKTEYAEKVVRNITEEVLQLGQSREYELLIVGNGRFPTTIAAKLRDHLAEHAELGPLGDLLASSGQGVVCSVLVIQQHDPVPSADKAPGPKIVRCKDDAVTANESSV</sequence>
<keyword evidence="3" id="KW-0633">Potassium transport</keyword>
<comment type="subcellular location">
    <subcellularLocation>
        <location evidence="1">Membrane</location>
        <topology evidence="1">Multi-pass membrane protein</topology>
    </subcellularLocation>
</comment>
<evidence type="ECO:0000256" key="1">
    <source>
        <dbReference type="ARBA" id="ARBA00004141"/>
    </source>
</evidence>
<keyword evidence="14" id="KW-1185">Reference proteome</keyword>
<dbReference type="InterPro" id="IPR006153">
    <property type="entry name" value="Cation/H_exchanger_TM"/>
</dbReference>
<evidence type="ECO:0008006" key="15">
    <source>
        <dbReference type="Google" id="ProtNLM"/>
    </source>
</evidence>
<dbReference type="Proteomes" id="UP001642360">
    <property type="component" value="Unassembled WGS sequence"/>
</dbReference>
<dbReference type="AlphaFoldDB" id="A0ABC8V5I6"/>
<evidence type="ECO:0000256" key="3">
    <source>
        <dbReference type="ARBA" id="ARBA00022538"/>
    </source>
</evidence>
<protein>
    <recommendedName>
        <fullName evidence="15">Cation/H+ exchanger domain-containing protein</fullName>
    </recommendedName>
</protein>
<comment type="caution">
    <text evidence="13">The sequence shown here is derived from an EMBL/GenBank/DDBJ whole genome shotgun (WGS) entry which is preliminary data.</text>
</comment>
<keyword evidence="5" id="KW-0630">Potassium</keyword>
<name>A0ABC8V5I6_9AQUA</name>